<proteinExistence type="predicted"/>
<accession>A0A2B7Y082</accession>
<sequence length="266" mass="28488">MTASSADARALQLCQLHVPGTPLVLANIHDPVTAEFVASHPSSTALATASYSVAIVHGFEDDDLDFDTNLAAIRRIVPVALRHNKPITVDLQDGYGSRLEEAIEAIIEAGASGCNLEDKDNKTGKLYPFDVALDRVRRVLATAAKAGVPNFALNARTDAILVENDVDEAIRRGKAYLEAGATTVFVWGGRKRGGMTKEEVVRVSNELGGRINVIAWPGGLSVQELADIGVARISVGPRLWRSANAAFEEAAKDLLGEYEAMKATRK</sequence>
<protein>
    <recommendedName>
        <fullName evidence="3">PEP phosphonomutase</fullName>
    </recommendedName>
</protein>
<evidence type="ECO:0008006" key="3">
    <source>
        <dbReference type="Google" id="ProtNLM"/>
    </source>
</evidence>
<dbReference type="InterPro" id="IPR015813">
    <property type="entry name" value="Pyrv/PenolPyrv_kinase-like_dom"/>
</dbReference>
<dbReference type="STRING" id="1447875.A0A2B7Y082"/>
<comment type="caution">
    <text evidence="1">The sequence shown here is derived from an EMBL/GenBank/DDBJ whole genome shotgun (WGS) entry which is preliminary data.</text>
</comment>
<dbReference type="Proteomes" id="UP000223968">
    <property type="component" value="Unassembled WGS sequence"/>
</dbReference>
<dbReference type="PANTHER" id="PTHR42905:SF16">
    <property type="entry name" value="CARBOXYPHOSPHONOENOLPYRUVATE PHOSPHONOMUTASE-LIKE PROTEIN (AFU_ORTHOLOGUE AFUA_5G07230)"/>
    <property type="match status" value="1"/>
</dbReference>
<dbReference type="PANTHER" id="PTHR42905">
    <property type="entry name" value="PHOSPHOENOLPYRUVATE CARBOXYLASE"/>
    <property type="match status" value="1"/>
</dbReference>
<dbReference type="SUPFAM" id="SSF51621">
    <property type="entry name" value="Phosphoenolpyruvate/pyruvate domain"/>
    <property type="match status" value="1"/>
</dbReference>
<evidence type="ECO:0000313" key="2">
    <source>
        <dbReference type="Proteomes" id="UP000223968"/>
    </source>
</evidence>
<reference evidence="1 2" key="1">
    <citation type="submission" date="2017-10" db="EMBL/GenBank/DDBJ databases">
        <title>Comparative genomics in systemic dimorphic fungi from Ajellomycetaceae.</title>
        <authorList>
            <person name="Munoz J.F."/>
            <person name="Mcewen J.G."/>
            <person name="Clay O.K."/>
            <person name="Cuomo C.A."/>
        </authorList>
    </citation>
    <scope>NUCLEOTIDE SEQUENCE [LARGE SCALE GENOMIC DNA]</scope>
    <source>
        <strain evidence="1 2">UAMH5409</strain>
    </source>
</reference>
<dbReference type="EMBL" id="PDNB01000032">
    <property type="protein sequence ID" value="PGH14690.1"/>
    <property type="molecule type" value="Genomic_DNA"/>
</dbReference>
<dbReference type="GO" id="GO:0003824">
    <property type="term" value="F:catalytic activity"/>
    <property type="evidence" value="ECO:0007669"/>
    <property type="project" value="InterPro"/>
</dbReference>
<dbReference type="CDD" id="cd00377">
    <property type="entry name" value="ICL_PEPM"/>
    <property type="match status" value="1"/>
</dbReference>
<dbReference type="AlphaFoldDB" id="A0A2B7Y082"/>
<dbReference type="InterPro" id="IPR040442">
    <property type="entry name" value="Pyrv_kinase-like_dom_sf"/>
</dbReference>
<dbReference type="OrthoDB" id="429143at2759"/>
<keyword evidence="2" id="KW-1185">Reference proteome</keyword>
<dbReference type="Pfam" id="PF13714">
    <property type="entry name" value="PEP_mutase"/>
    <property type="match status" value="1"/>
</dbReference>
<dbReference type="Gene3D" id="3.20.20.60">
    <property type="entry name" value="Phosphoenolpyruvate-binding domains"/>
    <property type="match status" value="1"/>
</dbReference>
<dbReference type="InterPro" id="IPR039556">
    <property type="entry name" value="ICL/PEPM"/>
</dbReference>
<organism evidence="1 2">
    <name type="scientific">Helicocarpus griseus UAMH5409</name>
    <dbReference type="NCBI Taxonomy" id="1447875"/>
    <lineage>
        <taxon>Eukaryota</taxon>
        <taxon>Fungi</taxon>
        <taxon>Dikarya</taxon>
        <taxon>Ascomycota</taxon>
        <taxon>Pezizomycotina</taxon>
        <taxon>Eurotiomycetes</taxon>
        <taxon>Eurotiomycetidae</taxon>
        <taxon>Onygenales</taxon>
        <taxon>Ajellomycetaceae</taxon>
        <taxon>Helicocarpus</taxon>
    </lineage>
</organism>
<evidence type="ECO:0000313" key="1">
    <source>
        <dbReference type="EMBL" id="PGH14690.1"/>
    </source>
</evidence>
<gene>
    <name evidence="1" type="ORF">AJ79_02856</name>
</gene>
<name>A0A2B7Y082_9EURO</name>